<reference evidence="2" key="1">
    <citation type="submission" date="2020-08" db="EMBL/GenBank/DDBJ databases">
        <title>Ramlibacter sp. USB13 16S ribosomal RNA gene genome sequencing and assembly.</title>
        <authorList>
            <person name="Kang M."/>
        </authorList>
    </citation>
    <scope>NUCLEOTIDE SEQUENCE</scope>
    <source>
        <strain evidence="2">USB13</strain>
    </source>
</reference>
<dbReference type="InterPro" id="IPR003399">
    <property type="entry name" value="Mce/MlaD"/>
</dbReference>
<comment type="caution">
    <text evidence="2">The sequence shown here is derived from an EMBL/GenBank/DDBJ whole genome shotgun (WGS) entry which is preliminary data.</text>
</comment>
<evidence type="ECO:0000259" key="1">
    <source>
        <dbReference type="Pfam" id="PF02470"/>
    </source>
</evidence>
<dbReference type="PANTHER" id="PTHR36698:SF2">
    <property type="entry name" value="MCE_MLAD DOMAIN-CONTAINING PROTEIN"/>
    <property type="match status" value="1"/>
</dbReference>
<protein>
    <submittedName>
        <fullName evidence="2">MCE family protein</fullName>
    </submittedName>
</protein>
<dbReference type="AlphaFoldDB" id="A0A923MWI0"/>
<proteinExistence type="predicted"/>
<dbReference type="RefSeq" id="WP_187077786.1">
    <property type="nucleotide sequence ID" value="NZ_JACORT010000009.1"/>
</dbReference>
<sequence length="311" mass="32585">MDASAKARWLFLALLLGGTAAVAAWMSFGPARYNTYELRTADAVSGLIAGAPVEFHGVEVGKVAEVRLLAPRMVQVLVQVNHDVPVTTATVATIIGRGVATRGFTGYMVVSLEEGPGPGAALVAQPGHPHPQLATAPSRVVSLDTSIAELNTSVRAVNGLLQSTLDAPTIASLKQAVAGLESVTHTLAANNERMERILANAERATARLDARVLPQAEGALARMERLATTVDGRIVPVLQNAEQASTRLEPLLQASHDAAIVLQTQVLPQAQRTLVRMDQLSATLTDTAGRIQRNPSLLVRGPGPLPGGPGE</sequence>
<dbReference type="Proteomes" id="UP000608513">
    <property type="component" value="Unassembled WGS sequence"/>
</dbReference>
<accession>A0A923MWI0</accession>
<keyword evidence="3" id="KW-1185">Reference proteome</keyword>
<dbReference type="EMBL" id="JACORT010000009">
    <property type="protein sequence ID" value="MBC5785032.1"/>
    <property type="molecule type" value="Genomic_DNA"/>
</dbReference>
<dbReference type="PANTHER" id="PTHR36698">
    <property type="entry name" value="BLL5892 PROTEIN"/>
    <property type="match status" value="1"/>
</dbReference>
<feature type="domain" description="Mce/MlaD" evidence="1">
    <location>
        <begin position="33"/>
        <end position="99"/>
    </location>
</feature>
<name>A0A923MWI0_9BURK</name>
<evidence type="ECO:0000313" key="3">
    <source>
        <dbReference type="Proteomes" id="UP000608513"/>
    </source>
</evidence>
<evidence type="ECO:0000313" key="2">
    <source>
        <dbReference type="EMBL" id="MBC5785032.1"/>
    </source>
</evidence>
<organism evidence="2 3">
    <name type="scientific">Ramlibacter cellulosilyticus</name>
    <dbReference type="NCBI Taxonomy" id="2764187"/>
    <lineage>
        <taxon>Bacteria</taxon>
        <taxon>Pseudomonadati</taxon>
        <taxon>Pseudomonadota</taxon>
        <taxon>Betaproteobacteria</taxon>
        <taxon>Burkholderiales</taxon>
        <taxon>Comamonadaceae</taxon>
        <taxon>Ramlibacter</taxon>
    </lineage>
</organism>
<gene>
    <name evidence="2" type="ORF">H8N03_18950</name>
</gene>
<dbReference type="Pfam" id="PF02470">
    <property type="entry name" value="MlaD"/>
    <property type="match status" value="1"/>
</dbReference>